<keyword evidence="3" id="KW-1185">Reference proteome</keyword>
<proteinExistence type="predicted"/>
<feature type="transmembrane region" description="Helical" evidence="1">
    <location>
        <begin position="88"/>
        <end position="114"/>
    </location>
</feature>
<dbReference type="EMBL" id="ML995825">
    <property type="protein sequence ID" value="KAF2770504.1"/>
    <property type="molecule type" value="Genomic_DNA"/>
</dbReference>
<keyword evidence="1" id="KW-0812">Transmembrane</keyword>
<organism evidence="2 3">
    <name type="scientific">Teratosphaeria nubilosa</name>
    <dbReference type="NCBI Taxonomy" id="161662"/>
    <lineage>
        <taxon>Eukaryota</taxon>
        <taxon>Fungi</taxon>
        <taxon>Dikarya</taxon>
        <taxon>Ascomycota</taxon>
        <taxon>Pezizomycotina</taxon>
        <taxon>Dothideomycetes</taxon>
        <taxon>Dothideomycetidae</taxon>
        <taxon>Mycosphaerellales</taxon>
        <taxon>Teratosphaeriaceae</taxon>
        <taxon>Teratosphaeria</taxon>
    </lineage>
</organism>
<keyword evidence="1" id="KW-0472">Membrane</keyword>
<gene>
    <name evidence="2" type="ORF">EJ03DRAFT_335472</name>
</gene>
<reference evidence="2" key="1">
    <citation type="journal article" date="2020" name="Stud. Mycol.">
        <title>101 Dothideomycetes genomes: a test case for predicting lifestyles and emergence of pathogens.</title>
        <authorList>
            <person name="Haridas S."/>
            <person name="Albert R."/>
            <person name="Binder M."/>
            <person name="Bloem J."/>
            <person name="Labutti K."/>
            <person name="Salamov A."/>
            <person name="Andreopoulos B."/>
            <person name="Baker S."/>
            <person name="Barry K."/>
            <person name="Bills G."/>
            <person name="Bluhm B."/>
            <person name="Cannon C."/>
            <person name="Castanera R."/>
            <person name="Culley D."/>
            <person name="Daum C."/>
            <person name="Ezra D."/>
            <person name="Gonzalez J."/>
            <person name="Henrissat B."/>
            <person name="Kuo A."/>
            <person name="Liang C."/>
            <person name="Lipzen A."/>
            <person name="Lutzoni F."/>
            <person name="Magnuson J."/>
            <person name="Mondo S."/>
            <person name="Nolan M."/>
            <person name="Ohm R."/>
            <person name="Pangilinan J."/>
            <person name="Park H.-J."/>
            <person name="Ramirez L."/>
            <person name="Alfaro M."/>
            <person name="Sun H."/>
            <person name="Tritt A."/>
            <person name="Yoshinaga Y."/>
            <person name="Zwiers L.-H."/>
            <person name="Turgeon B."/>
            <person name="Goodwin S."/>
            <person name="Spatafora J."/>
            <person name="Crous P."/>
            <person name="Grigoriev I."/>
        </authorList>
    </citation>
    <scope>NUCLEOTIDE SEQUENCE</scope>
    <source>
        <strain evidence="2">CBS 116005</strain>
    </source>
</reference>
<protein>
    <submittedName>
        <fullName evidence="2">Uncharacterized protein</fullName>
    </submittedName>
</protein>
<dbReference type="OrthoDB" id="10380811at2759"/>
<keyword evidence="1" id="KW-1133">Transmembrane helix</keyword>
<name>A0A6G1LEB3_9PEZI</name>
<dbReference type="AlphaFoldDB" id="A0A6G1LEB3"/>
<sequence>MVPLSIFLLFEPEYIALRLGEREFNVRSIPAKVRTAYLMFALARYNHANVQLLEDLMEDRLLNPVVSVIAYNIVSFDPESAHLYGDGYYNGLIIGLSFVWMFSLSFIGPTLAFIESRWLRYKGCTPAFRDLARAHFTRLEAKTDELFDIMDDHPDVSRFLERQHAALRSAVGVSLSGFESLLAVKETFSARLARVYPDRNQVFARSKHNKALAAVQLAMFDEPKAGVDPAVPARVGILVITIATGLGIPITVTKRHVLDADWKFVALTLQAKFTTIMLSDLIAPALPSSFTF</sequence>
<evidence type="ECO:0000313" key="3">
    <source>
        <dbReference type="Proteomes" id="UP000799436"/>
    </source>
</evidence>
<dbReference type="Proteomes" id="UP000799436">
    <property type="component" value="Unassembled WGS sequence"/>
</dbReference>
<evidence type="ECO:0000313" key="2">
    <source>
        <dbReference type="EMBL" id="KAF2770504.1"/>
    </source>
</evidence>
<evidence type="ECO:0000256" key="1">
    <source>
        <dbReference type="SAM" id="Phobius"/>
    </source>
</evidence>
<accession>A0A6G1LEB3</accession>